<keyword evidence="4 6" id="KW-0699">rRNA-binding</keyword>
<organism evidence="7 8">
    <name type="scientific">miscellaneous Crenarchaeota group-15 archaeon DG-45</name>
    <dbReference type="NCBI Taxonomy" id="1685127"/>
    <lineage>
        <taxon>Archaea</taxon>
        <taxon>Candidatus Bathyarchaeota</taxon>
        <taxon>MCG-15</taxon>
    </lineage>
</organism>
<reference evidence="7 8" key="1">
    <citation type="submission" date="2015-06" db="EMBL/GenBank/DDBJ databases">
        <title>New insights into the roles of widespread benthic archaea in carbon and nitrogen cycling.</title>
        <authorList>
            <person name="Lazar C.S."/>
            <person name="Baker B.J."/>
            <person name="Seitz K.W."/>
            <person name="Hyde A.S."/>
            <person name="Dick G.J."/>
            <person name="Hinrichs K.-U."/>
            <person name="Teske A.P."/>
        </authorList>
    </citation>
    <scope>NUCLEOTIDE SEQUENCE [LARGE SCALE GENOMIC DNA]</scope>
    <source>
        <strain evidence="7">DG-45</strain>
    </source>
</reference>
<accession>A0A0M0BS19</accession>
<dbReference type="SUPFAM" id="SSF54843">
    <property type="entry name" value="Ribosomal protein L22"/>
    <property type="match status" value="1"/>
</dbReference>
<dbReference type="CDD" id="cd00336">
    <property type="entry name" value="Ribosomal_L22"/>
    <property type="match status" value="1"/>
</dbReference>
<dbReference type="EMBL" id="LFWZ01000011">
    <property type="protein sequence ID" value="KON31170.1"/>
    <property type="molecule type" value="Genomic_DNA"/>
</dbReference>
<evidence type="ECO:0000256" key="1">
    <source>
        <dbReference type="ARBA" id="ARBA00009451"/>
    </source>
</evidence>
<comment type="caution">
    <text evidence="7">The sequence shown here is derived from an EMBL/GenBank/DDBJ whole genome shotgun (WGS) entry which is preliminary data.</text>
</comment>
<dbReference type="GO" id="GO:0022625">
    <property type="term" value="C:cytosolic large ribosomal subunit"/>
    <property type="evidence" value="ECO:0007669"/>
    <property type="project" value="UniProtKB-UniRule"/>
</dbReference>
<proteinExistence type="inferred from homology"/>
<dbReference type="InterPro" id="IPR005721">
    <property type="entry name" value="Ribosomal_uL22_euk/arc"/>
</dbReference>
<sequence>MPSWRYSIQGLDPDTTALASGRDLRISPKAAREVCRYLQGMMLGEARDRLREVMELRRPVPYLRHRKKVPHRGGVEGFDAGRYPVKAAGEILKLLDAVEANAEFKGLYTDRLRIAHIAAQRGRAIRKFIPRAFGRASPFFERLTHVEVAVEEV</sequence>
<dbReference type="Pfam" id="PF00237">
    <property type="entry name" value="Ribosomal_L22"/>
    <property type="match status" value="1"/>
</dbReference>
<dbReference type="InterPro" id="IPR018260">
    <property type="entry name" value="Ribosomal_uL22_CS"/>
</dbReference>
<evidence type="ECO:0000313" key="8">
    <source>
        <dbReference type="Proteomes" id="UP000037210"/>
    </source>
</evidence>
<dbReference type="NCBIfam" id="TIGR01038">
    <property type="entry name" value="uL22_arch_euk"/>
    <property type="match status" value="1"/>
</dbReference>
<evidence type="ECO:0000256" key="4">
    <source>
        <dbReference type="HAMAP-Rule" id="MF_01331"/>
    </source>
</evidence>
<evidence type="ECO:0000256" key="6">
    <source>
        <dbReference type="RuleBase" id="RU004007"/>
    </source>
</evidence>
<evidence type="ECO:0000256" key="2">
    <source>
        <dbReference type="ARBA" id="ARBA00022980"/>
    </source>
</evidence>
<dbReference type="HAMAP" id="MF_01331_A">
    <property type="entry name" value="Ribosomal_uL22_A"/>
    <property type="match status" value="1"/>
</dbReference>
<dbReference type="GO" id="GO:0002181">
    <property type="term" value="P:cytoplasmic translation"/>
    <property type="evidence" value="ECO:0007669"/>
    <property type="project" value="TreeGrafter"/>
</dbReference>
<protein>
    <recommendedName>
        <fullName evidence="4">Large ribosomal subunit protein uL22</fullName>
    </recommendedName>
</protein>
<dbReference type="InterPro" id="IPR036394">
    <property type="entry name" value="Ribosomal_uL22_sf"/>
</dbReference>
<comment type="function">
    <text evidence="4">The globular domain of the protein is located near the polypeptide exit tunnel on the outside of the subunit, while an extended beta-hairpin is found that lines the wall of the exit tunnel in the center of the 70S ribosome.</text>
</comment>
<evidence type="ECO:0000313" key="7">
    <source>
        <dbReference type="EMBL" id="KON31170.1"/>
    </source>
</evidence>
<comment type="similarity">
    <text evidence="1 4 5">Belongs to the universal ribosomal protein uL22 family.</text>
</comment>
<keyword evidence="4 6" id="KW-0694">RNA-binding</keyword>
<comment type="function">
    <text evidence="4 6">This protein binds specifically to 23S rRNA. It makes multiple contacts with different domains of the 23S rRNA in the assembled 50S subunit and ribosome.</text>
</comment>
<dbReference type="GO" id="GO:0019843">
    <property type="term" value="F:rRNA binding"/>
    <property type="evidence" value="ECO:0007669"/>
    <property type="project" value="UniProtKB-UniRule"/>
</dbReference>
<dbReference type="GO" id="GO:0003735">
    <property type="term" value="F:structural constituent of ribosome"/>
    <property type="evidence" value="ECO:0007669"/>
    <property type="project" value="UniProtKB-UniRule"/>
</dbReference>
<dbReference type="PROSITE" id="PS00464">
    <property type="entry name" value="RIBOSOMAL_L22"/>
    <property type="match status" value="1"/>
</dbReference>
<dbReference type="InterPro" id="IPR001063">
    <property type="entry name" value="Ribosomal_uL22"/>
</dbReference>
<evidence type="ECO:0000256" key="5">
    <source>
        <dbReference type="RuleBase" id="RU004005"/>
    </source>
</evidence>
<keyword evidence="2 4" id="KW-0689">Ribosomal protein</keyword>
<name>A0A0M0BS19_9ARCH</name>
<dbReference type="Gene3D" id="3.90.470.10">
    <property type="entry name" value="Ribosomal protein L22/L17"/>
    <property type="match status" value="1"/>
</dbReference>
<keyword evidence="3 4" id="KW-0687">Ribonucleoprotein</keyword>
<dbReference type="NCBIfam" id="NF003260">
    <property type="entry name" value="PRK04223.1"/>
    <property type="match status" value="1"/>
</dbReference>
<comment type="subunit">
    <text evidence="4 6">Part of the 50S ribosomal subunit.</text>
</comment>
<dbReference type="PANTHER" id="PTHR11593:SF10">
    <property type="entry name" value="60S RIBOSOMAL PROTEIN L17"/>
    <property type="match status" value="1"/>
</dbReference>
<dbReference type="Proteomes" id="UP000037210">
    <property type="component" value="Unassembled WGS sequence"/>
</dbReference>
<dbReference type="PATRIC" id="fig|1685127.3.peg.427"/>
<gene>
    <name evidence="4" type="primary">rpl22</name>
    <name evidence="7" type="ORF">AC482_01675</name>
</gene>
<dbReference type="AlphaFoldDB" id="A0A0M0BS19"/>
<evidence type="ECO:0000256" key="3">
    <source>
        <dbReference type="ARBA" id="ARBA00023274"/>
    </source>
</evidence>
<dbReference type="InterPro" id="IPR057265">
    <property type="entry name" value="Ribosomal_uL22_arc-type"/>
</dbReference>
<dbReference type="PANTHER" id="PTHR11593">
    <property type="entry name" value="60S RIBOSOMAL PROTEIN L17"/>
    <property type="match status" value="1"/>
</dbReference>